<reference evidence="2 3" key="1">
    <citation type="submission" date="2017-04" db="EMBL/GenBank/DDBJ databases">
        <title>Compelte genome sequence of WV33.</title>
        <authorList>
            <person name="Lee P.C."/>
        </authorList>
    </citation>
    <scope>NUCLEOTIDE SEQUENCE [LARGE SCALE GENOMIC DNA]</scope>
    <source>
        <strain evidence="2 3">WV33</strain>
    </source>
</reference>
<proteinExistence type="predicted"/>
<evidence type="ECO:0000256" key="1">
    <source>
        <dbReference type="SAM" id="Phobius"/>
    </source>
</evidence>
<keyword evidence="3" id="KW-1185">Reference proteome</keyword>
<dbReference type="EMBL" id="CP020918">
    <property type="protein sequence ID" value="AWG21227.1"/>
    <property type="molecule type" value="Genomic_DNA"/>
</dbReference>
<dbReference type="Proteomes" id="UP000244527">
    <property type="component" value="Chromosome"/>
</dbReference>
<dbReference type="KEGG" id="ffa:FFWV33_06605"/>
<protein>
    <submittedName>
        <fullName evidence="2">Uncharacterized protein</fullName>
    </submittedName>
</protein>
<dbReference type="RefSeq" id="WP_108740176.1">
    <property type="nucleotide sequence ID" value="NZ_CP020918.1"/>
</dbReference>
<feature type="transmembrane region" description="Helical" evidence="1">
    <location>
        <begin position="37"/>
        <end position="63"/>
    </location>
</feature>
<evidence type="ECO:0000313" key="3">
    <source>
        <dbReference type="Proteomes" id="UP000244527"/>
    </source>
</evidence>
<keyword evidence="1" id="KW-0812">Transmembrane</keyword>
<name>A0A2S1LC09_9FLAO</name>
<evidence type="ECO:0000313" key="2">
    <source>
        <dbReference type="EMBL" id="AWG21227.1"/>
    </source>
</evidence>
<feature type="transmembrane region" description="Helical" evidence="1">
    <location>
        <begin position="12"/>
        <end position="31"/>
    </location>
</feature>
<gene>
    <name evidence="2" type="ORF">FFWV33_06605</name>
</gene>
<accession>A0A2S1LC09</accession>
<sequence>MSVKNSLKINSLGYYQVIGGIVGIGSTMRFLPNFAIIHAGIALLFGAIFIMYGFSIFCGYLLLKNRYNEDLKFSTYNQFIQVVGF</sequence>
<keyword evidence="1" id="KW-0472">Membrane</keyword>
<organism evidence="2 3">
    <name type="scientific">Flavobacterium faecale</name>
    <dbReference type="NCBI Taxonomy" id="1355330"/>
    <lineage>
        <taxon>Bacteria</taxon>
        <taxon>Pseudomonadati</taxon>
        <taxon>Bacteroidota</taxon>
        <taxon>Flavobacteriia</taxon>
        <taxon>Flavobacteriales</taxon>
        <taxon>Flavobacteriaceae</taxon>
        <taxon>Flavobacterium</taxon>
    </lineage>
</organism>
<dbReference type="AlphaFoldDB" id="A0A2S1LC09"/>
<keyword evidence="1" id="KW-1133">Transmembrane helix</keyword>